<evidence type="ECO:0000256" key="3">
    <source>
        <dbReference type="ARBA" id="ARBA00034487"/>
    </source>
</evidence>
<dbReference type="NCBIfam" id="NF008823">
    <property type="entry name" value="PRK11873.1"/>
    <property type="match status" value="1"/>
</dbReference>
<dbReference type="InterPro" id="IPR025714">
    <property type="entry name" value="Methyltranfer_dom"/>
</dbReference>
<sequence length="275" mass="29000">MKDTEIKSYVKERYGGIARSGGGCGCGSTCCGPVPVDTIAKVVGYSEDELAAVPEGANLGLGCGNPTAIAALKPGETVVDLGSGAGFDAFLASRKVGPTGKVIGVDMTPDMLERARDNAKKGNITNVEFRQGEIENLPVESNTIDTIISNCVINLSTDKPKVFEEAFRVLKPGGRIAVSDIVLLEPLPDYVRDSVAAYTACVSGANLKEEYLGAIKRAGFDDIEVVGENIFDLDFIDMAPELMKDAEALGITEGMIQHISETIVSVKVQAVKPAK</sequence>
<dbReference type="CDD" id="cd02440">
    <property type="entry name" value="AdoMet_MTases"/>
    <property type="match status" value="1"/>
</dbReference>
<evidence type="ECO:0000256" key="7">
    <source>
        <dbReference type="ARBA" id="ARBA00047943"/>
    </source>
</evidence>
<dbReference type="Pfam" id="PF13847">
    <property type="entry name" value="Methyltransf_31"/>
    <property type="match status" value="1"/>
</dbReference>
<accession>A0A2P5P6P3</accession>
<dbReference type="SUPFAM" id="SSF53335">
    <property type="entry name" value="S-adenosyl-L-methionine-dependent methyltransferases"/>
    <property type="match status" value="1"/>
</dbReference>
<dbReference type="GO" id="GO:0030791">
    <property type="term" value="F:arsenite methyltransferase activity"/>
    <property type="evidence" value="ECO:0007669"/>
    <property type="project" value="UniProtKB-EC"/>
</dbReference>
<dbReference type="GO" id="GO:0032259">
    <property type="term" value="P:methylation"/>
    <property type="evidence" value="ECO:0007669"/>
    <property type="project" value="UniProtKB-KW"/>
</dbReference>
<dbReference type="InterPro" id="IPR029063">
    <property type="entry name" value="SAM-dependent_MTases_sf"/>
</dbReference>
<evidence type="ECO:0000256" key="6">
    <source>
        <dbReference type="ARBA" id="ARBA00047941"/>
    </source>
</evidence>
<evidence type="ECO:0000256" key="4">
    <source>
        <dbReference type="ARBA" id="ARBA00034521"/>
    </source>
</evidence>
<evidence type="ECO:0000256" key="5">
    <source>
        <dbReference type="ARBA" id="ARBA00034545"/>
    </source>
</evidence>
<evidence type="ECO:0000256" key="8">
    <source>
        <dbReference type="ARBA" id="ARBA00048428"/>
    </source>
</evidence>
<keyword evidence="11" id="KW-1185">Reference proteome</keyword>
<proteinExistence type="inferred from homology"/>
<dbReference type="Proteomes" id="UP000235653">
    <property type="component" value="Unassembled WGS sequence"/>
</dbReference>
<dbReference type="InterPro" id="IPR026669">
    <property type="entry name" value="Arsenite_MeTrfase-like"/>
</dbReference>
<comment type="caution">
    <text evidence="10">The sequence shown here is derived from an EMBL/GenBank/DDBJ whole genome shotgun (WGS) entry which is preliminary data.</text>
</comment>
<dbReference type="Gene3D" id="3.40.50.150">
    <property type="entry name" value="Vaccinia Virus protein VP39"/>
    <property type="match status" value="1"/>
</dbReference>
<evidence type="ECO:0000313" key="10">
    <source>
        <dbReference type="EMBL" id="PPD57981.1"/>
    </source>
</evidence>
<name>A0A2P5P6P3_9CHLR</name>
<evidence type="ECO:0000256" key="2">
    <source>
        <dbReference type="ARBA" id="ARBA00022691"/>
    </source>
</evidence>
<dbReference type="AlphaFoldDB" id="A0A2P5P6P3"/>
<dbReference type="EC" id="2.1.1.137" evidence="4"/>
<evidence type="ECO:0000256" key="1">
    <source>
        <dbReference type="ARBA" id="ARBA00022679"/>
    </source>
</evidence>
<dbReference type="PANTHER" id="PTHR43675">
    <property type="entry name" value="ARSENITE METHYLTRANSFERASE"/>
    <property type="match status" value="1"/>
</dbReference>
<dbReference type="OrthoDB" id="9772751at2"/>
<organism evidence="10 11">
    <name type="scientific">Dehalogenimonas etheniformans</name>
    <dbReference type="NCBI Taxonomy" id="1536648"/>
    <lineage>
        <taxon>Bacteria</taxon>
        <taxon>Bacillati</taxon>
        <taxon>Chloroflexota</taxon>
        <taxon>Dehalococcoidia</taxon>
        <taxon>Dehalococcoidales</taxon>
        <taxon>Dehalococcoidaceae</taxon>
        <taxon>Dehalogenimonas</taxon>
    </lineage>
</organism>
<keyword evidence="1" id="KW-0808">Transferase</keyword>
<gene>
    <name evidence="10" type="ORF">JP09_006740</name>
</gene>
<comment type="catalytic activity">
    <reaction evidence="6">
        <text>arsenic triglutathione + [thioredoxin]-dithiol + S-adenosyl-L-methionine + 2 H2O = methylarsonous acid + [thioredoxin]-disulfide + 3 glutathione + S-adenosyl-L-homocysteine + H(+)</text>
        <dbReference type="Rhea" id="RHEA:69460"/>
        <dbReference type="Rhea" id="RHEA-COMP:10698"/>
        <dbReference type="Rhea" id="RHEA-COMP:10700"/>
        <dbReference type="ChEBI" id="CHEBI:15377"/>
        <dbReference type="ChEBI" id="CHEBI:15378"/>
        <dbReference type="ChEBI" id="CHEBI:17826"/>
        <dbReference type="ChEBI" id="CHEBI:29950"/>
        <dbReference type="ChEBI" id="CHEBI:50058"/>
        <dbReference type="ChEBI" id="CHEBI:57856"/>
        <dbReference type="ChEBI" id="CHEBI:57925"/>
        <dbReference type="ChEBI" id="CHEBI:59789"/>
        <dbReference type="ChEBI" id="CHEBI:183640"/>
        <dbReference type="EC" id="2.1.1.137"/>
    </reaction>
</comment>
<evidence type="ECO:0000313" key="11">
    <source>
        <dbReference type="Proteomes" id="UP000235653"/>
    </source>
</evidence>
<comment type="catalytic activity">
    <reaction evidence="8">
        <text>arsenic triglutathione + 3 [thioredoxin]-dithiol + 3 S-adenosyl-L-methionine = trimethylarsine + 3 [thioredoxin]-disulfide + 3 glutathione + 3 S-adenosyl-L-homocysteine + 3 H(+)</text>
        <dbReference type="Rhea" id="RHEA:69432"/>
        <dbReference type="Rhea" id="RHEA-COMP:10698"/>
        <dbReference type="Rhea" id="RHEA-COMP:10700"/>
        <dbReference type="ChEBI" id="CHEBI:15378"/>
        <dbReference type="ChEBI" id="CHEBI:27130"/>
        <dbReference type="ChEBI" id="CHEBI:29950"/>
        <dbReference type="ChEBI" id="CHEBI:50058"/>
        <dbReference type="ChEBI" id="CHEBI:57856"/>
        <dbReference type="ChEBI" id="CHEBI:57925"/>
        <dbReference type="ChEBI" id="CHEBI:59789"/>
        <dbReference type="ChEBI" id="CHEBI:183640"/>
        <dbReference type="EC" id="2.1.1.137"/>
    </reaction>
</comment>
<keyword evidence="10" id="KW-0489">Methyltransferase</keyword>
<comment type="similarity">
    <text evidence="3">Belongs to the methyltransferase superfamily. Arsenite methyltransferase family.</text>
</comment>
<keyword evidence="2" id="KW-0949">S-adenosyl-L-methionine</keyword>
<dbReference type="PANTHER" id="PTHR43675:SF8">
    <property type="entry name" value="ARSENITE METHYLTRANSFERASE"/>
    <property type="match status" value="1"/>
</dbReference>
<dbReference type="RefSeq" id="WP_102330991.1">
    <property type="nucleotide sequence ID" value="NZ_CP058566.2"/>
</dbReference>
<comment type="catalytic activity">
    <reaction evidence="7">
        <text>arsenic triglutathione + 2 [thioredoxin]-dithiol + 2 S-adenosyl-L-methionine + H2O = dimethylarsinous acid + 2 [thioredoxin]-disulfide + 3 glutathione + 2 S-adenosyl-L-homocysteine + 2 H(+)</text>
        <dbReference type="Rhea" id="RHEA:69464"/>
        <dbReference type="Rhea" id="RHEA-COMP:10698"/>
        <dbReference type="Rhea" id="RHEA-COMP:10700"/>
        <dbReference type="ChEBI" id="CHEBI:15377"/>
        <dbReference type="ChEBI" id="CHEBI:15378"/>
        <dbReference type="ChEBI" id="CHEBI:23808"/>
        <dbReference type="ChEBI" id="CHEBI:29950"/>
        <dbReference type="ChEBI" id="CHEBI:50058"/>
        <dbReference type="ChEBI" id="CHEBI:57856"/>
        <dbReference type="ChEBI" id="CHEBI:57925"/>
        <dbReference type="ChEBI" id="CHEBI:59789"/>
        <dbReference type="ChEBI" id="CHEBI:183640"/>
        <dbReference type="EC" id="2.1.1.137"/>
    </reaction>
</comment>
<dbReference type="EMBL" id="JQAN02000010">
    <property type="protein sequence ID" value="PPD57981.1"/>
    <property type="molecule type" value="Genomic_DNA"/>
</dbReference>
<evidence type="ECO:0000259" key="9">
    <source>
        <dbReference type="Pfam" id="PF13847"/>
    </source>
</evidence>
<protein>
    <recommendedName>
        <fullName evidence="5">Arsenite methyltransferase</fullName>
        <ecNumber evidence="4">2.1.1.137</ecNumber>
    </recommendedName>
</protein>
<reference evidence="10 11" key="1">
    <citation type="journal article" date="2017" name="ISME J.">
        <title>Grape pomace compost harbors organohalide-respiring Dehalogenimonas species with novel reductive dehalogenase genes.</title>
        <authorList>
            <person name="Yang Y."/>
            <person name="Higgins S.A."/>
            <person name="Yan J."/>
            <person name="Simsir B."/>
            <person name="Chourey K."/>
            <person name="Iyer R."/>
            <person name="Hettich R.L."/>
            <person name="Baldwin B."/>
            <person name="Ogles D.M."/>
            <person name="Loffler F.E."/>
        </authorList>
    </citation>
    <scope>NUCLEOTIDE SEQUENCE [LARGE SCALE GENOMIC DNA]</scope>
    <source>
        <strain evidence="10 11">GP</strain>
    </source>
</reference>
<feature type="domain" description="Methyltransferase" evidence="9">
    <location>
        <begin position="73"/>
        <end position="219"/>
    </location>
</feature>